<sequence length="494" mass="54345">MAGTFGGFGTTTTTAAAPGSTFSFAAPSNTTGGLFGNTQNKGFGFSSGLGTGTSTGTTGFGTGLGTTGLGGFQCFNIQPTQQQQGGLFGQQVQQPGQTQPNQLYQQVTALSAPTLLGDERDSILAKWNQLQAYWGTGKGYYSNNNPPVEFTQENPFCRFKAVGYSCVPVSKDEDGLVVLVLSKKEADVRAQQQQLVESLHKILGSNQTLTVNVDSVKALPSDQTEVIIYVVERSPNGTSKRIPSSTLFSYLEQANVKVQLTQIGVAMSITRTELSPAQIKQLLCCPHSLGVDPIIWEQAKVDNPDPEKLIPVPMVGFKELLRRLQIQEQMTKQHQTRVDIISDDISELQKNQATTVAKIAQYKRKLMDLSHRVLQVLIKQEIQRKSGYAIQVDEEHLRVQLDTIQSELNAPTQFKGRLNELMSQIRMQNHFGAVRSEERYSVDADLLREIRQHLKQQQEGLSHLISVIKDDLEDIKLIEHGLSDSGHMRGGILS</sequence>
<evidence type="ECO:0000256" key="14">
    <source>
        <dbReference type="ARBA" id="ARBA00060798"/>
    </source>
</evidence>
<evidence type="ECO:0000256" key="15">
    <source>
        <dbReference type="ARBA" id="ARBA00064717"/>
    </source>
</evidence>
<keyword evidence="5" id="KW-0677">Repeat</keyword>
<dbReference type="PANTHER" id="PTHR13000">
    <property type="entry name" value="NUCLEOPORIN P54"/>
    <property type="match status" value="1"/>
</dbReference>
<feature type="domain" description="Nucleoporin Nup54 alpha-helical" evidence="18">
    <location>
        <begin position="290"/>
        <end position="425"/>
    </location>
</feature>
<evidence type="ECO:0000256" key="7">
    <source>
        <dbReference type="ARBA" id="ARBA00022927"/>
    </source>
</evidence>
<evidence type="ECO:0000256" key="2">
    <source>
        <dbReference type="ARBA" id="ARBA00004567"/>
    </source>
</evidence>
<dbReference type="GO" id="GO:0051028">
    <property type="term" value="P:mRNA transport"/>
    <property type="evidence" value="ECO:0007669"/>
    <property type="project" value="UniProtKB-KW"/>
</dbReference>
<keyword evidence="11" id="KW-0325">Glycoprotein</keyword>
<evidence type="ECO:0000256" key="4">
    <source>
        <dbReference type="ARBA" id="ARBA00022448"/>
    </source>
</evidence>
<proteinExistence type="inferred from homology"/>
<comment type="function">
    <text evidence="13">Component of the nuclear pore complex, a complex required for the trafficking across the nuclear membrane.</text>
</comment>
<feature type="region of interest" description="Disordered" evidence="17">
    <location>
        <begin position="1"/>
        <end position="20"/>
    </location>
</feature>
<dbReference type="InterPro" id="IPR040985">
    <property type="entry name" value="Nup54_C"/>
</dbReference>
<accession>A0A3Q3SHG4</accession>
<comment type="subunit">
    <text evidence="15">Component of the p62 complex, a complex composed of NUP62, NUP54, and the isoform p58 and isoform p45 of NUP58. Interacts with NUTF2.</text>
</comment>
<dbReference type="Pfam" id="PF13874">
    <property type="entry name" value="Nup54"/>
    <property type="match status" value="1"/>
</dbReference>
<dbReference type="Ensembl" id="ENSMAMT00000025290.2">
    <property type="protein sequence ID" value="ENSMAMP00000024655.2"/>
    <property type="gene ID" value="ENSMAMG00000016580.2"/>
</dbReference>
<dbReference type="Proteomes" id="UP000261640">
    <property type="component" value="Unplaced"/>
</dbReference>
<reference evidence="20" key="2">
    <citation type="submission" date="2025-09" db="UniProtKB">
        <authorList>
            <consortium name="Ensembl"/>
        </authorList>
    </citation>
    <scope>IDENTIFICATION</scope>
</reference>
<organism evidence="20 21">
    <name type="scientific">Mastacembelus armatus</name>
    <name type="common">zig-zag eel</name>
    <dbReference type="NCBI Taxonomy" id="205130"/>
    <lineage>
        <taxon>Eukaryota</taxon>
        <taxon>Metazoa</taxon>
        <taxon>Chordata</taxon>
        <taxon>Craniata</taxon>
        <taxon>Vertebrata</taxon>
        <taxon>Euteleostomi</taxon>
        <taxon>Actinopterygii</taxon>
        <taxon>Neopterygii</taxon>
        <taxon>Teleostei</taxon>
        <taxon>Neoteleostei</taxon>
        <taxon>Acanthomorphata</taxon>
        <taxon>Anabantaria</taxon>
        <taxon>Synbranchiformes</taxon>
        <taxon>Mastacembelidae</taxon>
        <taxon>Mastacembelus</taxon>
    </lineage>
</organism>
<dbReference type="InterPro" id="IPR024864">
    <property type="entry name" value="Nup54/Nup57/Nup44"/>
</dbReference>
<evidence type="ECO:0000313" key="20">
    <source>
        <dbReference type="Ensembl" id="ENSMAMP00000024655.2"/>
    </source>
</evidence>
<evidence type="ECO:0000256" key="6">
    <source>
        <dbReference type="ARBA" id="ARBA00022816"/>
    </source>
</evidence>
<evidence type="ECO:0000256" key="17">
    <source>
        <dbReference type="SAM" id="MobiDB-lite"/>
    </source>
</evidence>
<keyword evidence="7" id="KW-0653">Protein transport</keyword>
<keyword evidence="6" id="KW-0509">mRNA transport</keyword>
<name>A0A3Q3SHG4_9TELE</name>
<keyword evidence="21" id="KW-1185">Reference proteome</keyword>
<comment type="similarity">
    <text evidence="14">Belongs to the NUP54 family.</text>
</comment>
<evidence type="ECO:0000256" key="8">
    <source>
        <dbReference type="ARBA" id="ARBA00023010"/>
    </source>
</evidence>
<dbReference type="Gene3D" id="1.20.5.490">
    <property type="entry name" value="Single helix bin"/>
    <property type="match status" value="1"/>
</dbReference>
<dbReference type="AlphaFoldDB" id="A0A3Q3SHG4"/>
<keyword evidence="8" id="KW-0811">Translocation</keyword>
<evidence type="ECO:0000256" key="3">
    <source>
        <dbReference type="ARBA" id="ARBA00004620"/>
    </source>
</evidence>
<dbReference type="InterPro" id="IPR025712">
    <property type="entry name" value="Nup54_alpha-helical_dom"/>
</dbReference>
<evidence type="ECO:0000313" key="21">
    <source>
        <dbReference type="Proteomes" id="UP000261640"/>
    </source>
</evidence>
<dbReference type="GO" id="GO:0006999">
    <property type="term" value="P:nuclear pore organization"/>
    <property type="evidence" value="ECO:0007669"/>
    <property type="project" value="TreeGrafter"/>
</dbReference>
<dbReference type="FunFam" id="1.20.5.490:FF:000003">
    <property type="entry name" value="nucleoporin p54 isoform X1"/>
    <property type="match status" value="1"/>
</dbReference>
<evidence type="ECO:0000256" key="5">
    <source>
        <dbReference type="ARBA" id="ARBA00022737"/>
    </source>
</evidence>
<dbReference type="FunFam" id="1.20.5.170:FF:000034">
    <property type="entry name" value="Nucleoporin P54, putative"/>
    <property type="match status" value="1"/>
</dbReference>
<reference evidence="20" key="1">
    <citation type="submission" date="2025-08" db="UniProtKB">
        <authorList>
            <consortium name="Ensembl"/>
        </authorList>
    </citation>
    <scope>IDENTIFICATION</scope>
</reference>
<keyword evidence="12" id="KW-0539">Nucleus</keyword>
<protein>
    <recommendedName>
        <fullName evidence="16">54 kDa nucleoporin</fullName>
    </recommendedName>
</protein>
<evidence type="ECO:0000256" key="12">
    <source>
        <dbReference type="ARBA" id="ARBA00023242"/>
    </source>
</evidence>
<dbReference type="GO" id="GO:0044613">
    <property type="term" value="C:nuclear pore central transport channel"/>
    <property type="evidence" value="ECO:0007669"/>
    <property type="project" value="TreeGrafter"/>
</dbReference>
<feature type="domain" description="Nup54 C-terminal interacting" evidence="19">
    <location>
        <begin position="440"/>
        <end position="478"/>
    </location>
</feature>
<evidence type="ECO:0000259" key="18">
    <source>
        <dbReference type="Pfam" id="PF13874"/>
    </source>
</evidence>
<dbReference type="GeneTree" id="ENSGT00390000013620"/>
<dbReference type="STRING" id="205130.ENSMAMP00000024655"/>
<comment type="subcellular location">
    <subcellularLocation>
        <location evidence="1">Nucleus membrane</location>
        <topology evidence="1">Peripheral membrane protein</topology>
        <orientation evidence="1">Cytoplasmic side</orientation>
    </subcellularLocation>
    <subcellularLocation>
        <location evidence="3">Nucleus membrane</location>
        <topology evidence="3">Peripheral membrane protein</topology>
        <orientation evidence="3">Nucleoplasmic side</orientation>
    </subcellularLocation>
    <subcellularLocation>
        <location evidence="2">Nucleus</location>
        <location evidence="2">Nuclear pore complex</location>
    </subcellularLocation>
</comment>
<keyword evidence="4" id="KW-0813">Transport</keyword>
<dbReference type="PANTHER" id="PTHR13000:SF0">
    <property type="entry name" value="NUCLEOPORIN P54"/>
    <property type="match status" value="1"/>
</dbReference>
<keyword evidence="10" id="KW-0472">Membrane</keyword>
<evidence type="ECO:0000256" key="11">
    <source>
        <dbReference type="ARBA" id="ARBA00023180"/>
    </source>
</evidence>
<evidence type="ECO:0000259" key="19">
    <source>
        <dbReference type="Pfam" id="PF18437"/>
    </source>
</evidence>
<dbReference type="GO" id="GO:0036228">
    <property type="term" value="P:protein localization to nuclear inner membrane"/>
    <property type="evidence" value="ECO:0007669"/>
    <property type="project" value="TreeGrafter"/>
</dbReference>
<evidence type="ECO:0000256" key="10">
    <source>
        <dbReference type="ARBA" id="ARBA00023136"/>
    </source>
</evidence>
<dbReference type="GO" id="GO:0031965">
    <property type="term" value="C:nuclear membrane"/>
    <property type="evidence" value="ECO:0007669"/>
    <property type="project" value="UniProtKB-SubCell"/>
</dbReference>
<evidence type="ECO:0000256" key="9">
    <source>
        <dbReference type="ARBA" id="ARBA00023132"/>
    </source>
</evidence>
<evidence type="ECO:0000256" key="1">
    <source>
        <dbReference type="ARBA" id="ARBA00004335"/>
    </source>
</evidence>
<dbReference type="GO" id="GO:0006607">
    <property type="term" value="P:NLS-bearing protein import into nucleus"/>
    <property type="evidence" value="ECO:0007669"/>
    <property type="project" value="TreeGrafter"/>
</dbReference>
<dbReference type="GO" id="GO:0017056">
    <property type="term" value="F:structural constituent of nuclear pore"/>
    <property type="evidence" value="ECO:0007669"/>
    <property type="project" value="TreeGrafter"/>
</dbReference>
<keyword evidence="9" id="KW-0906">Nuclear pore complex</keyword>
<feature type="compositionally biased region" description="Low complexity" evidence="17">
    <location>
        <begin position="10"/>
        <end position="20"/>
    </location>
</feature>
<evidence type="ECO:0000256" key="16">
    <source>
        <dbReference type="ARBA" id="ARBA00076402"/>
    </source>
</evidence>
<dbReference type="Pfam" id="PF18437">
    <property type="entry name" value="Nup54_C"/>
    <property type="match status" value="1"/>
</dbReference>
<dbReference type="Gene3D" id="1.20.5.170">
    <property type="match status" value="1"/>
</dbReference>
<evidence type="ECO:0000256" key="13">
    <source>
        <dbReference type="ARBA" id="ARBA00054361"/>
    </source>
</evidence>